<reference evidence="1 2" key="1">
    <citation type="submission" date="2014-04" db="EMBL/GenBank/DDBJ databases">
        <authorList>
            <consortium name="DOE Joint Genome Institute"/>
            <person name="Kuo A."/>
            <person name="Martino E."/>
            <person name="Perotto S."/>
            <person name="Kohler A."/>
            <person name="Nagy L.G."/>
            <person name="Floudas D."/>
            <person name="Copeland A."/>
            <person name="Barry K.W."/>
            <person name="Cichocki N."/>
            <person name="Veneault-Fourrey C."/>
            <person name="LaButti K."/>
            <person name="Lindquist E.A."/>
            <person name="Lipzen A."/>
            <person name="Lundell T."/>
            <person name="Morin E."/>
            <person name="Murat C."/>
            <person name="Sun H."/>
            <person name="Tunlid A."/>
            <person name="Henrissat B."/>
            <person name="Grigoriev I.V."/>
            <person name="Hibbett D.S."/>
            <person name="Martin F."/>
            <person name="Nordberg H.P."/>
            <person name="Cantor M.N."/>
            <person name="Hua S.X."/>
        </authorList>
    </citation>
    <scope>NUCLEOTIDE SEQUENCE [LARGE SCALE GENOMIC DNA]</scope>
    <source>
        <strain evidence="1 2">Zn</strain>
    </source>
</reference>
<accession>A0A0C3GLQ3</accession>
<proteinExistence type="predicted"/>
<dbReference type="Proteomes" id="UP000054321">
    <property type="component" value="Unassembled WGS sequence"/>
</dbReference>
<sequence length="323" mass="38455">MVERDLTAAFDGWHRSWSGATDLQFYNKDCTFVDLAKQVTSEDSNLPYDQLPEDHEAEVYLWKKCCLDAYTKTRIATMRDTIGQTFFAAPQGKESQEGVVYTQYYALIKNPFDISKVYIFDNESIENLALDPGYIRSLQQEGGGIAFSKREVYQQWRQWDLYKNEDKTDRPLPYYIVPMKELLSFLYIQINKYCFLFEYMLAYTAITYSLPETIVMVTALQALRFCYTSNLLQRESLLYKDRWEVIRNERPVVKEGLGMQVTMERCRIGWFLPKFNWAMWRLVALYRENILVGNILMHDKYKRWWRAVKDLRDIYIRFSQAES</sequence>
<evidence type="ECO:0000313" key="1">
    <source>
        <dbReference type="EMBL" id="KIM92509.1"/>
    </source>
</evidence>
<dbReference type="InParanoid" id="A0A0C3GLQ3"/>
<dbReference type="AlphaFoldDB" id="A0A0C3GLQ3"/>
<dbReference type="OrthoDB" id="3563855at2759"/>
<evidence type="ECO:0000313" key="2">
    <source>
        <dbReference type="Proteomes" id="UP000054321"/>
    </source>
</evidence>
<protein>
    <submittedName>
        <fullName evidence="1">Uncharacterized protein</fullName>
    </submittedName>
</protein>
<organism evidence="1 2">
    <name type="scientific">Oidiodendron maius (strain Zn)</name>
    <dbReference type="NCBI Taxonomy" id="913774"/>
    <lineage>
        <taxon>Eukaryota</taxon>
        <taxon>Fungi</taxon>
        <taxon>Dikarya</taxon>
        <taxon>Ascomycota</taxon>
        <taxon>Pezizomycotina</taxon>
        <taxon>Leotiomycetes</taxon>
        <taxon>Leotiomycetes incertae sedis</taxon>
        <taxon>Myxotrichaceae</taxon>
        <taxon>Oidiodendron</taxon>
    </lineage>
</organism>
<dbReference type="EMBL" id="KN832927">
    <property type="protein sequence ID" value="KIM92509.1"/>
    <property type="molecule type" value="Genomic_DNA"/>
</dbReference>
<gene>
    <name evidence="1" type="ORF">OIDMADRAFT_62519</name>
</gene>
<name>A0A0C3GLQ3_OIDMZ</name>
<dbReference type="HOGENOM" id="CLU_729621_0_0_1"/>
<keyword evidence="2" id="KW-1185">Reference proteome</keyword>
<reference evidence="2" key="2">
    <citation type="submission" date="2015-01" db="EMBL/GenBank/DDBJ databases">
        <title>Evolutionary Origins and Diversification of the Mycorrhizal Mutualists.</title>
        <authorList>
            <consortium name="DOE Joint Genome Institute"/>
            <consortium name="Mycorrhizal Genomics Consortium"/>
            <person name="Kohler A."/>
            <person name="Kuo A."/>
            <person name="Nagy L.G."/>
            <person name="Floudas D."/>
            <person name="Copeland A."/>
            <person name="Barry K.W."/>
            <person name="Cichocki N."/>
            <person name="Veneault-Fourrey C."/>
            <person name="LaButti K."/>
            <person name="Lindquist E.A."/>
            <person name="Lipzen A."/>
            <person name="Lundell T."/>
            <person name="Morin E."/>
            <person name="Murat C."/>
            <person name="Riley R."/>
            <person name="Ohm R."/>
            <person name="Sun H."/>
            <person name="Tunlid A."/>
            <person name="Henrissat B."/>
            <person name="Grigoriev I.V."/>
            <person name="Hibbett D.S."/>
            <person name="Martin F."/>
        </authorList>
    </citation>
    <scope>NUCLEOTIDE SEQUENCE [LARGE SCALE GENOMIC DNA]</scope>
    <source>
        <strain evidence="2">Zn</strain>
    </source>
</reference>